<protein>
    <submittedName>
        <fullName evidence="2">Uncharacterized protein</fullName>
    </submittedName>
</protein>
<feature type="region of interest" description="Disordered" evidence="1">
    <location>
        <begin position="123"/>
        <end position="143"/>
    </location>
</feature>
<dbReference type="EMBL" id="VFLP01000007">
    <property type="protein sequence ID" value="TRX97150.1"/>
    <property type="molecule type" value="Genomic_DNA"/>
</dbReference>
<dbReference type="AlphaFoldDB" id="A0A553IAC0"/>
<sequence length="143" mass="15547">MLETAHTIVREAKQGKVVSGHYRTATLERGRGLKSDRGGRSIDPGGLNAEVVVQQVILVCFGRSDCEDCKTGLSLRRIRSLDLVDAKPRGSQWNNRTAGELKNPFRKMSERPGSQIAIVGLPVADGSNKGKGMQEIPLPLPQD</sequence>
<gene>
    <name evidence="2" type="ORF">FHL15_001944</name>
</gene>
<accession>A0A553IAC0</accession>
<evidence type="ECO:0000313" key="2">
    <source>
        <dbReference type="EMBL" id="TRX97150.1"/>
    </source>
</evidence>
<comment type="caution">
    <text evidence="2">The sequence shown here is derived from an EMBL/GenBank/DDBJ whole genome shotgun (WGS) entry which is preliminary data.</text>
</comment>
<name>A0A553IAC0_9PEZI</name>
<proteinExistence type="predicted"/>
<keyword evidence="3" id="KW-1185">Reference proteome</keyword>
<evidence type="ECO:0000313" key="3">
    <source>
        <dbReference type="Proteomes" id="UP000319160"/>
    </source>
</evidence>
<dbReference type="OrthoDB" id="10404011at2759"/>
<dbReference type="Proteomes" id="UP000319160">
    <property type="component" value="Unassembled WGS sequence"/>
</dbReference>
<evidence type="ECO:0000256" key="1">
    <source>
        <dbReference type="SAM" id="MobiDB-lite"/>
    </source>
</evidence>
<reference evidence="3" key="1">
    <citation type="submission" date="2019-06" db="EMBL/GenBank/DDBJ databases">
        <title>Draft genome sequence of the griseofulvin-producing fungus Xylaria cubensis strain G536.</title>
        <authorList>
            <person name="Mead M.E."/>
            <person name="Raja H.A."/>
            <person name="Steenwyk J.L."/>
            <person name="Knowles S.L."/>
            <person name="Oberlies N.H."/>
            <person name="Rokas A."/>
        </authorList>
    </citation>
    <scope>NUCLEOTIDE SEQUENCE [LARGE SCALE GENOMIC DNA]</scope>
    <source>
        <strain evidence="3">G536</strain>
    </source>
</reference>
<organism evidence="2 3">
    <name type="scientific">Xylaria flabelliformis</name>
    <dbReference type="NCBI Taxonomy" id="2512241"/>
    <lineage>
        <taxon>Eukaryota</taxon>
        <taxon>Fungi</taxon>
        <taxon>Dikarya</taxon>
        <taxon>Ascomycota</taxon>
        <taxon>Pezizomycotina</taxon>
        <taxon>Sordariomycetes</taxon>
        <taxon>Xylariomycetidae</taxon>
        <taxon>Xylariales</taxon>
        <taxon>Xylariaceae</taxon>
        <taxon>Xylaria</taxon>
    </lineage>
</organism>